<proteinExistence type="predicted"/>
<dbReference type="Pfam" id="PF14022">
    <property type="entry name" value="DUF4238"/>
    <property type="match status" value="1"/>
</dbReference>
<accession>A0A5S9NWE2</accession>
<gene>
    <name evidence="1" type="ORF">STARVERO_01819</name>
</gene>
<organism evidence="1 2">
    <name type="scientific">Starkeya nomas</name>
    <dbReference type="NCBI Taxonomy" id="2666134"/>
    <lineage>
        <taxon>Bacteria</taxon>
        <taxon>Pseudomonadati</taxon>
        <taxon>Pseudomonadota</taxon>
        <taxon>Alphaproteobacteria</taxon>
        <taxon>Hyphomicrobiales</taxon>
        <taxon>Xanthobacteraceae</taxon>
        <taxon>Starkeya</taxon>
    </lineage>
</organism>
<evidence type="ECO:0000313" key="1">
    <source>
        <dbReference type="EMBL" id="CAA0095041.1"/>
    </source>
</evidence>
<protein>
    <recommendedName>
        <fullName evidence="3">DUF4238 domain-containing protein</fullName>
    </recommendedName>
</protein>
<dbReference type="InterPro" id="IPR025332">
    <property type="entry name" value="DUF4238"/>
</dbReference>
<evidence type="ECO:0000313" key="2">
    <source>
        <dbReference type="Proteomes" id="UP000433050"/>
    </source>
</evidence>
<sequence length="272" mass="31212">MLLRRFADNDGRFYHFSRHQPEVCHRHFSNVFYQNHLYALPPVDGARDLSVERQLAHIEDVVSPILDRLEPPLLGGFRPDLARIEREALCLFLYEQWRRVPDFHDEIMPEERSRAVLEKAISDFEIAHRPLTADERKGYLGRDALREIRQRVRVQSLAAASRRVIEIINSKGLWFALTPARKSFLISSYPVVKIVPSGIENELHNPQVELWLPIHPRIMMIFAGAEGGGVVTLLEKQVRDYNLVVARRSGEFASLSKDLVASIARTCGRSSL</sequence>
<name>A0A5S9NWE2_9HYPH</name>
<dbReference type="EMBL" id="CACSAS010000001">
    <property type="protein sequence ID" value="CAA0095041.1"/>
    <property type="molecule type" value="Genomic_DNA"/>
</dbReference>
<evidence type="ECO:0008006" key="3">
    <source>
        <dbReference type="Google" id="ProtNLM"/>
    </source>
</evidence>
<dbReference type="Proteomes" id="UP000433050">
    <property type="component" value="Unassembled WGS sequence"/>
</dbReference>
<keyword evidence="2" id="KW-1185">Reference proteome</keyword>
<reference evidence="1 2" key="1">
    <citation type="submission" date="2019-12" db="EMBL/GenBank/DDBJ databases">
        <authorList>
            <person name="Reyes-Prieto M."/>
        </authorList>
    </citation>
    <scope>NUCLEOTIDE SEQUENCE [LARGE SCALE GENOMIC DNA]</scope>
    <source>
        <strain evidence="1">HF14-78462</strain>
    </source>
</reference>
<dbReference type="AlphaFoldDB" id="A0A5S9NWE2"/>